<feature type="region of interest" description="Disordered" evidence="5">
    <location>
        <begin position="184"/>
        <end position="210"/>
    </location>
</feature>
<keyword evidence="4" id="KW-0904">Protein phosphatase</keyword>
<evidence type="ECO:0000256" key="5">
    <source>
        <dbReference type="SAM" id="MobiDB-lite"/>
    </source>
</evidence>
<dbReference type="Pfam" id="PF00782">
    <property type="entry name" value="DSPc"/>
    <property type="match status" value="1"/>
</dbReference>
<keyword evidence="9" id="KW-1185">Reference proteome</keyword>
<gene>
    <name evidence="8" type="ORF">V7S43_009364</name>
</gene>
<evidence type="ECO:0000256" key="4">
    <source>
        <dbReference type="ARBA" id="ARBA00022912"/>
    </source>
</evidence>
<dbReference type="PROSITE" id="PS50056">
    <property type="entry name" value="TYR_PHOSPHATASE_2"/>
    <property type="match status" value="1"/>
</dbReference>
<name>A0ABD3FF01_9STRA</name>
<protein>
    <recommendedName>
        <fullName evidence="2">protein-tyrosine-phosphatase</fullName>
        <ecNumber evidence="2">3.1.3.48</ecNumber>
    </recommendedName>
</protein>
<dbReference type="InterPro" id="IPR029021">
    <property type="entry name" value="Prot-tyrosine_phosphatase-like"/>
</dbReference>
<feature type="compositionally biased region" description="Basic and acidic residues" evidence="5">
    <location>
        <begin position="397"/>
        <end position="416"/>
    </location>
</feature>
<evidence type="ECO:0000256" key="2">
    <source>
        <dbReference type="ARBA" id="ARBA00013064"/>
    </source>
</evidence>
<dbReference type="GO" id="GO:0004725">
    <property type="term" value="F:protein tyrosine phosphatase activity"/>
    <property type="evidence" value="ECO:0007669"/>
    <property type="project" value="UniProtKB-EC"/>
</dbReference>
<sequence length="609" mass="66363">MRKAPGLRLQTSIVQDNIPVEVTTGVFVGSVHAAFNVEALKSNKISHVLNLAGSYATFPEDFTYLSLSIRDKEYASLLSCLPIAMVFIDAGLKSGGVLVHCAGGRSRSPAVVMAFLMMKQQMSYADASAQVKALRPVVSLNVGFDAQLKCLETARGDVFEAHQHLIKARLAHLAKLQESGDLASDVARKRRQPQQAASQSPRPPLLKKQSSVEMLASGCDDRGMVGERVPSGFCLSIPQAKATLEKASVSSFIPALRSMGTMFGCQCCGESLFCAGAIVHHHEMSKYSDNSRFLGALRGQTTINFTVHTVPSIPVDGEQVVPSNVSKNPLLSKLRLRPHSPSVTMGNGLHGGKSSNLRKSASPVLTKPNFDFENLPKGDDGSGTSQPMQNMQLTRRPVTEEGQRASLSKEMHGELRKKAGTGLWRSLTFLKSSKRTSKAEDKRTQTRSGISEIQKPIVSTEDAKELEVGQTPAHLVFLKRNAMEWHRSIQQLVDISMSDSFQEQMAALLDEDATVLTALNGCKQWFVEPQLWTIEQASVHSEGAIRCPRKACGAVVGEWRWEGLRYSCGGSMTPAFVMKKDAVCVLGNMTSQSIELMNIANSEIHPEIQ</sequence>
<dbReference type="PROSITE" id="PS00383">
    <property type="entry name" value="TYR_PHOSPHATASE_1"/>
    <property type="match status" value="1"/>
</dbReference>
<dbReference type="InterPro" id="IPR016130">
    <property type="entry name" value="Tyr_Pase_AS"/>
</dbReference>
<accession>A0ABD3FF01</accession>
<dbReference type="EMBL" id="JBIMZQ010000020">
    <property type="protein sequence ID" value="KAL3665323.1"/>
    <property type="molecule type" value="Genomic_DNA"/>
</dbReference>
<dbReference type="PANTHER" id="PTHR45848">
    <property type="entry name" value="DUAL SPECIFICITY PROTEIN PHOSPHATASE 12 FAMILY MEMBER"/>
    <property type="match status" value="1"/>
</dbReference>
<evidence type="ECO:0000313" key="8">
    <source>
        <dbReference type="EMBL" id="KAL3665323.1"/>
    </source>
</evidence>
<organism evidence="8 9">
    <name type="scientific">Phytophthora oleae</name>
    <dbReference type="NCBI Taxonomy" id="2107226"/>
    <lineage>
        <taxon>Eukaryota</taxon>
        <taxon>Sar</taxon>
        <taxon>Stramenopiles</taxon>
        <taxon>Oomycota</taxon>
        <taxon>Peronosporomycetes</taxon>
        <taxon>Peronosporales</taxon>
        <taxon>Peronosporaceae</taxon>
        <taxon>Phytophthora</taxon>
    </lineage>
</organism>
<feature type="domain" description="Tyrosine specific protein phosphatases" evidence="7">
    <location>
        <begin position="72"/>
        <end position="136"/>
    </location>
</feature>
<dbReference type="SUPFAM" id="SSF52799">
    <property type="entry name" value="(Phosphotyrosine protein) phosphatases II"/>
    <property type="match status" value="1"/>
</dbReference>
<evidence type="ECO:0000313" key="9">
    <source>
        <dbReference type="Proteomes" id="UP001632037"/>
    </source>
</evidence>
<dbReference type="InterPro" id="IPR020422">
    <property type="entry name" value="TYR_PHOSPHATASE_DUAL_dom"/>
</dbReference>
<evidence type="ECO:0000256" key="1">
    <source>
        <dbReference type="ARBA" id="ARBA00008601"/>
    </source>
</evidence>
<dbReference type="PANTHER" id="PTHR45848:SF4">
    <property type="entry name" value="DUAL SPECIFICITY PROTEIN PHOSPHATASE 12"/>
    <property type="match status" value="1"/>
</dbReference>
<evidence type="ECO:0000259" key="6">
    <source>
        <dbReference type="PROSITE" id="PS50054"/>
    </source>
</evidence>
<dbReference type="AlphaFoldDB" id="A0ABD3FF01"/>
<dbReference type="CDD" id="cd14498">
    <property type="entry name" value="DSP"/>
    <property type="match status" value="1"/>
</dbReference>
<dbReference type="Proteomes" id="UP001632037">
    <property type="component" value="Unassembled WGS sequence"/>
</dbReference>
<feature type="compositionally biased region" description="Polar residues" evidence="5">
    <location>
        <begin position="382"/>
        <end position="393"/>
    </location>
</feature>
<dbReference type="InterPro" id="IPR000387">
    <property type="entry name" value="Tyr_Pase_dom"/>
</dbReference>
<dbReference type="PROSITE" id="PS50054">
    <property type="entry name" value="TYR_PHOSPHATASE_DUAL"/>
    <property type="match status" value="1"/>
</dbReference>
<feature type="domain" description="Tyrosine-protein phosphatase" evidence="6">
    <location>
        <begin position="18"/>
        <end position="157"/>
    </location>
</feature>
<dbReference type="Gene3D" id="3.90.190.10">
    <property type="entry name" value="Protein tyrosine phosphatase superfamily"/>
    <property type="match status" value="1"/>
</dbReference>
<dbReference type="InterPro" id="IPR000340">
    <property type="entry name" value="Dual-sp_phosphatase_cat-dom"/>
</dbReference>
<proteinExistence type="inferred from homology"/>
<dbReference type="SMART" id="SM00195">
    <property type="entry name" value="DSPc"/>
    <property type="match status" value="1"/>
</dbReference>
<evidence type="ECO:0000259" key="7">
    <source>
        <dbReference type="PROSITE" id="PS50056"/>
    </source>
</evidence>
<dbReference type="EC" id="3.1.3.48" evidence="2"/>
<comment type="caution">
    <text evidence="8">The sequence shown here is derived from an EMBL/GenBank/DDBJ whole genome shotgun (WGS) entry which is preliminary data.</text>
</comment>
<comment type="similarity">
    <text evidence="1">Belongs to the protein-tyrosine phosphatase family. Non-receptor class dual specificity subfamily.</text>
</comment>
<evidence type="ECO:0000256" key="3">
    <source>
        <dbReference type="ARBA" id="ARBA00022801"/>
    </source>
</evidence>
<feature type="region of interest" description="Disordered" evidence="5">
    <location>
        <begin position="337"/>
        <end position="416"/>
    </location>
</feature>
<reference evidence="8 9" key="1">
    <citation type="submission" date="2024-09" db="EMBL/GenBank/DDBJ databases">
        <title>Genome sequencing and assembly of Phytophthora oleae, isolate VK10A, causative agent of rot of olive drupes.</title>
        <authorList>
            <person name="Conti Taguali S."/>
            <person name="Riolo M."/>
            <person name="La Spada F."/>
            <person name="Cacciola S.O."/>
            <person name="Dionisio G."/>
        </authorList>
    </citation>
    <scope>NUCLEOTIDE SEQUENCE [LARGE SCALE GENOMIC DNA]</scope>
    <source>
        <strain evidence="8 9">VK10A</strain>
    </source>
</reference>
<keyword evidence="3" id="KW-0378">Hydrolase</keyword>